<dbReference type="InterPro" id="IPR038765">
    <property type="entry name" value="Papain-like_cys_pep_sf"/>
</dbReference>
<reference evidence="4" key="1">
    <citation type="journal article" date="2019" name="Int. J. Syst. Evol. Microbiol.">
        <title>The Global Catalogue of Microorganisms (GCM) 10K type strain sequencing project: providing services to taxonomists for standard genome sequencing and annotation.</title>
        <authorList>
            <consortium name="The Broad Institute Genomics Platform"/>
            <consortium name="The Broad Institute Genome Sequencing Center for Infectious Disease"/>
            <person name="Wu L."/>
            <person name="Ma J."/>
        </authorList>
    </citation>
    <scope>NUCLEOTIDE SEQUENCE [LARGE SCALE GENOMIC DNA]</scope>
    <source>
        <strain evidence="4">CCUG 62953</strain>
    </source>
</reference>
<dbReference type="RefSeq" id="WP_386801530.1">
    <property type="nucleotide sequence ID" value="NZ_JBHTMU010000004.1"/>
</dbReference>
<feature type="compositionally biased region" description="Low complexity" evidence="1">
    <location>
        <begin position="266"/>
        <end position="287"/>
    </location>
</feature>
<organism evidence="3 4">
    <name type="scientific">Litorisediminicola beolgyonensis</name>
    <dbReference type="NCBI Taxonomy" id="1173614"/>
    <lineage>
        <taxon>Bacteria</taxon>
        <taxon>Pseudomonadati</taxon>
        <taxon>Pseudomonadota</taxon>
        <taxon>Alphaproteobacteria</taxon>
        <taxon>Rhodobacterales</taxon>
        <taxon>Paracoccaceae</taxon>
        <taxon>Litorisediminicola</taxon>
    </lineage>
</organism>
<evidence type="ECO:0000259" key="2">
    <source>
        <dbReference type="SMART" id="SM00460"/>
    </source>
</evidence>
<feature type="domain" description="Transglutaminase-like" evidence="2">
    <location>
        <begin position="161"/>
        <end position="226"/>
    </location>
</feature>
<evidence type="ECO:0000313" key="4">
    <source>
        <dbReference type="Proteomes" id="UP001597135"/>
    </source>
</evidence>
<protein>
    <submittedName>
        <fullName evidence="3">Transglutaminase domain-containing protein</fullName>
    </submittedName>
</protein>
<gene>
    <name evidence="3" type="ORF">ACFQ4E_03485</name>
</gene>
<proteinExistence type="predicted"/>
<feature type="region of interest" description="Disordered" evidence="1">
    <location>
        <begin position="264"/>
        <end position="287"/>
    </location>
</feature>
<evidence type="ECO:0000256" key="1">
    <source>
        <dbReference type="SAM" id="MobiDB-lite"/>
    </source>
</evidence>
<comment type="caution">
    <text evidence="3">The sequence shown here is derived from an EMBL/GenBank/DDBJ whole genome shotgun (WGS) entry which is preliminary data.</text>
</comment>
<sequence length="287" mass="30433">MRLSVRHTTTYRFETPVRRLVQSHRLWPSRFSGQDVIEWSVTVPGALRGASFRDGAGDWTETISVTGPVEELVIEVAGEVETRDLAGVLKGHRELVPPSAYLTATKQTFADADIRTLARDALDGVSAEAGLDRAHALARAVAEAVEYVPGETEPATTAAEALAGGKGVCQDHTHVLIAAAQASDIPARYVTGYLMAGDQSNGTEASHAWAELFVPVLGWVGFDAANSCCPDDRYVRLGSGYDAQDAAPIRGVVSGQSDEALEVAVSVQPSGQSQSQSQSGDAQTQQQ</sequence>
<dbReference type="Gene3D" id="3.10.620.30">
    <property type="match status" value="1"/>
</dbReference>
<dbReference type="EMBL" id="JBHTMU010000004">
    <property type="protein sequence ID" value="MFD1341472.1"/>
    <property type="molecule type" value="Genomic_DNA"/>
</dbReference>
<dbReference type="Pfam" id="PF08379">
    <property type="entry name" value="Bact_transglu_N"/>
    <property type="match status" value="1"/>
</dbReference>
<evidence type="ECO:0000313" key="3">
    <source>
        <dbReference type="EMBL" id="MFD1341472.1"/>
    </source>
</evidence>
<dbReference type="PANTHER" id="PTHR33490">
    <property type="entry name" value="BLR5614 PROTEIN-RELATED"/>
    <property type="match status" value="1"/>
</dbReference>
<dbReference type="InterPro" id="IPR013589">
    <property type="entry name" value="Bac_transglu_N"/>
</dbReference>
<dbReference type="PANTHER" id="PTHR33490:SF6">
    <property type="entry name" value="SLL1049 PROTEIN"/>
    <property type="match status" value="1"/>
</dbReference>
<dbReference type="InterPro" id="IPR002931">
    <property type="entry name" value="Transglutaminase-like"/>
</dbReference>
<dbReference type="SUPFAM" id="SSF54001">
    <property type="entry name" value="Cysteine proteinases"/>
    <property type="match status" value="1"/>
</dbReference>
<dbReference type="Proteomes" id="UP001597135">
    <property type="component" value="Unassembled WGS sequence"/>
</dbReference>
<dbReference type="SMART" id="SM00460">
    <property type="entry name" value="TGc"/>
    <property type="match status" value="1"/>
</dbReference>
<name>A0ABW3ZE49_9RHOB</name>
<dbReference type="Pfam" id="PF01841">
    <property type="entry name" value="Transglut_core"/>
    <property type="match status" value="1"/>
</dbReference>
<accession>A0ABW3ZE49</accession>
<keyword evidence="4" id="KW-1185">Reference proteome</keyword>